<keyword evidence="4" id="KW-0560">Oxidoreductase</keyword>
<keyword evidence="2 4" id="KW-0285">Flavoprotein</keyword>
<evidence type="ECO:0000259" key="6">
    <source>
        <dbReference type="Pfam" id="PF02770"/>
    </source>
</evidence>
<evidence type="ECO:0000256" key="3">
    <source>
        <dbReference type="ARBA" id="ARBA00022827"/>
    </source>
</evidence>
<dbReference type="InterPro" id="IPR009100">
    <property type="entry name" value="AcylCoA_DH/oxidase_NM_dom_sf"/>
</dbReference>
<accession>A0A7S1PI99</accession>
<dbReference type="SUPFAM" id="SSF47203">
    <property type="entry name" value="Acyl-CoA dehydrogenase C-terminal domain-like"/>
    <property type="match status" value="1"/>
</dbReference>
<comment type="similarity">
    <text evidence="1 4">Belongs to the acyl-CoA dehydrogenase family.</text>
</comment>
<dbReference type="InterPro" id="IPR053998">
    <property type="entry name" value="ACDH-11_C"/>
</dbReference>
<protein>
    <recommendedName>
        <fullName evidence="10">Acyl-coenzyme A oxidase</fullName>
    </recommendedName>
</protein>
<dbReference type="Pfam" id="PF18158">
    <property type="entry name" value="AidB_N"/>
    <property type="match status" value="1"/>
</dbReference>
<dbReference type="InterPro" id="IPR006091">
    <property type="entry name" value="Acyl-CoA_Oxase/DH_mid-dom"/>
</dbReference>
<organism evidence="9">
    <name type="scientific">Percolomonas cosmopolitus</name>
    <dbReference type="NCBI Taxonomy" id="63605"/>
    <lineage>
        <taxon>Eukaryota</taxon>
        <taxon>Discoba</taxon>
        <taxon>Heterolobosea</taxon>
        <taxon>Tetramitia</taxon>
        <taxon>Eutetramitia</taxon>
        <taxon>Percolomonadidae</taxon>
        <taxon>Percolomonas</taxon>
    </lineage>
</organism>
<evidence type="ECO:0000259" key="8">
    <source>
        <dbReference type="Pfam" id="PF22217"/>
    </source>
</evidence>
<gene>
    <name evidence="9" type="ORF">PCOS0759_LOCUS7156</name>
</gene>
<evidence type="ECO:0000256" key="4">
    <source>
        <dbReference type="RuleBase" id="RU362125"/>
    </source>
</evidence>
<feature type="domain" description="Acyl-CoA dehydrogenase/oxidase C-terminal" evidence="5">
    <location>
        <begin position="322"/>
        <end position="484"/>
    </location>
</feature>
<name>A0A7S1PI99_9EUKA</name>
<dbReference type="Pfam" id="PF22217">
    <property type="entry name" value="ACDH-11_C"/>
    <property type="match status" value="1"/>
</dbReference>
<feature type="domain" description="Acyl-CoA oxidase/dehydrogenase middle" evidence="6">
    <location>
        <begin position="199"/>
        <end position="310"/>
    </location>
</feature>
<feature type="domain" description="Adaptive response protein AidB N-terminal" evidence="7">
    <location>
        <begin position="50"/>
        <end position="178"/>
    </location>
</feature>
<reference evidence="9" key="1">
    <citation type="submission" date="2021-01" db="EMBL/GenBank/DDBJ databases">
        <authorList>
            <person name="Corre E."/>
            <person name="Pelletier E."/>
            <person name="Niang G."/>
            <person name="Scheremetjew M."/>
            <person name="Finn R."/>
            <person name="Kale V."/>
            <person name="Holt S."/>
            <person name="Cochrane G."/>
            <person name="Meng A."/>
            <person name="Brown T."/>
            <person name="Cohen L."/>
        </authorList>
    </citation>
    <scope>NUCLEOTIDE SEQUENCE</scope>
    <source>
        <strain evidence="9">WS</strain>
    </source>
</reference>
<evidence type="ECO:0008006" key="10">
    <source>
        <dbReference type="Google" id="ProtNLM"/>
    </source>
</evidence>
<evidence type="ECO:0000259" key="5">
    <source>
        <dbReference type="Pfam" id="PF00441"/>
    </source>
</evidence>
<feature type="domain" description="Acyl-CoA dehydrogenase 11-like C-terminal" evidence="8">
    <location>
        <begin position="520"/>
        <end position="603"/>
    </location>
</feature>
<dbReference type="Pfam" id="PF02770">
    <property type="entry name" value="Acyl-CoA_dh_M"/>
    <property type="match status" value="1"/>
</dbReference>
<dbReference type="GO" id="GO:0003995">
    <property type="term" value="F:acyl-CoA dehydrogenase activity"/>
    <property type="evidence" value="ECO:0007669"/>
    <property type="project" value="TreeGrafter"/>
</dbReference>
<dbReference type="Gene3D" id="6.10.250.600">
    <property type="match status" value="1"/>
</dbReference>
<dbReference type="Gene3D" id="2.40.110.20">
    <property type="match status" value="1"/>
</dbReference>
<evidence type="ECO:0000313" key="9">
    <source>
        <dbReference type="EMBL" id="CAD9083902.1"/>
    </source>
</evidence>
<proteinExistence type="inferred from homology"/>
<dbReference type="SUPFAM" id="SSF56645">
    <property type="entry name" value="Acyl-CoA dehydrogenase NM domain-like"/>
    <property type="match status" value="1"/>
</dbReference>
<dbReference type="AlphaFoldDB" id="A0A7S1PI99"/>
<dbReference type="InterPro" id="IPR041504">
    <property type="entry name" value="AidB_N"/>
</dbReference>
<dbReference type="InterPro" id="IPR009075">
    <property type="entry name" value="AcylCo_DH/oxidase_C"/>
</dbReference>
<evidence type="ECO:0000259" key="7">
    <source>
        <dbReference type="Pfam" id="PF18158"/>
    </source>
</evidence>
<dbReference type="Gene3D" id="1.20.140.10">
    <property type="entry name" value="Butyryl-CoA Dehydrogenase, subunit A, domain 3"/>
    <property type="match status" value="1"/>
</dbReference>
<dbReference type="PANTHER" id="PTHR42707:SF2">
    <property type="entry name" value="ACD11 DEHYDROGENASE"/>
    <property type="match status" value="1"/>
</dbReference>
<sequence>MSSFTHTPPSLDGNVFTADSLLQAYLKRHSHKLDCTSATQSPLQQPSIATTTKNFDYRQLENELRNLGHLAATTLPNLATIAEKYPPQHIAYDAWQNRVDEIETHPAWKELLRHAAESGIVGDGYHYRSTQYSRYARLVQFAKLYLFDAQCAVVTCPMAMTDGAAKLMETQEGLVSRFREVYEGLISKNPKIAITAGQHMTETRGGSDVSGATETVALHENNDDYKLYGFKWFTSAIDAQVAFTLARIAPKGSTVDDVLNMTQEQKKKIPLSLFFMYIREPETNKLNGITVYRLKNKLGTKALPTAELKLHGASATLVSPVGRGIACISPMLTVTRTWNAVCAVSKMRRIIHLVRDYSTKREAFGKKLGVLPAHVQTLARMSVEYEGCFHLVMDCAKRIGFTEVPDSSSEELRQNQELVRILTPLAKMYTGKVAVPLISEGLECIGGQGYMEDSGIPAILRDAQVLPVWEGTTNVQALDVLRVLKKHPQAIMTLMNRVQRLATKGHSLHQTPTCPTLDDMLKSIRETLLKSLKELSQYMEQMKQSRSSDFVEAGARGFAFSLSRVYILALMLEHAFENTEYERDLHAAHSFVRMHTPLVNVEQVDESRRKVDQILAMGEFRSKL</sequence>
<dbReference type="InterPro" id="IPR036250">
    <property type="entry name" value="AcylCo_DH-like_C"/>
</dbReference>
<dbReference type="EMBL" id="HBGD01008694">
    <property type="protein sequence ID" value="CAD9083902.1"/>
    <property type="molecule type" value="Transcribed_RNA"/>
</dbReference>
<evidence type="ECO:0000256" key="1">
    <source>
        <dbReference type="ARBA" id="ARBA00009347"/>
    </source>
</evidence>
<keyword evidence="3 4" id="KW-0274">FAD</keyword>
<evidence type="ECO:0000256" key="2">
    <source>
        <dbReference type="ARBA" id="ARBA00022630"/>
    </source>
</evidence>
<dbReference type="Pfam" id="PF00441">
    <property type="entry name" value="Acyl-CoA_dh_1"/>
    <property type="match status" value="1"/>
</dbReference>
<dbReference type="InterPro" id="IPR052904">
    <property type="entry name" value="Acyl-CoA_dehydrogenase-like"/>
</dbReference>
<dbReference type="PANTHER" id="PTHR42707">
    <property type="entry name" value="ACYL-COA DEHYDROGENASE"/>
    <property type="match status" value="1"/>
</dbReference>
<comment type="cofactor">
    <cofactor evidence="4">
        <name>FAD</name>
        <dbReference type="ChEBI" id="CHEBI:57692"/>
    </cofactor>
</comment>